<dbReference type="GO" id="GO:0016020">
    <property type="term" value="C:membrane"/>
    <property type="evidence" value="ECO:0007669"/>
    <property type="project" value="UniProtKB-SubCell"/>
</dbReference>
<gene>
    <name evidence="8" type="ORF">GOMPHAMPRED_008112</name>
</gene>
<feature type="transmembrane region" description="Helical" evidence="6">
    <location>
        <begin position="185"/>
        <end position="206"/>
    </location>
</feature>
<dbReference type="PANTHER" id="PTHR33048">
    <property type="entry name" value="PTH11-LIKE INTEGRAL MEMBRANE PROTEIN (AFU_ORTHOLOGUE AFUA_5G11245)"/>
    <property type="match status" value="1"/>
</dbReference>
<evidence type="ECO:0000256" key="6">
    <source>
        <dbReference type="SAM" id="Phobius"/>
    </source>
</evidence>
<dbReference type="Proteomes" id="UP000664169">
    <property type="component" value="Unassembled WGS sequence"/>
</dbReference>
<keyword evidence="2 6" id="KW-0812">Transmembrane</keyword>
<keyword evidence="9" id="KW-1185">Reference proteome</keyword>
<feature type="transmembrane region" description="Helical" evidence="6">
    <location>
        <begin position="138"/>
        <end position="165"/>
    </location>
</feature>
<protein>
    <recommendedName>
        <fullName evidence="7">Rhodopsin domain-containing protein</fullName>
    </recommendedName>
</protein>
<organism evidence="8 9">
    <name type="scientific">Gomphillus americanus</name>
    <dbReference type="NCBI Taxonomy" id="1940652"/>
    <lineage>
        <taxon>Eukaryota</taxon>
        <taxon>Fungi</taxon>
        <taxon>Dikarya</taxon>
        <taxon>Ascomycota</taxon>
        <taxon>Pezizomycotina</taxon>
        <taxon>Lecanoromycetes</taxon>
        <taxon>OSLEUM clade</taxon>
        <taxon>Ostropomycetidae</taxon>
        <taxon>Ostropales</taxon>
        <taxon>Graphidaceae</taxon>
        <taxon>Gomphilloideae</taxon>
        <taxon>Gomphillus</taxon>
    </lineage>
</organism>
<keyword evidence="3 6" id="KW-1133">Transmembrane helix</keyword>
<evidence type="ECO:0000256" key="4">
    <source>
        <dbReference type="ARBA" id="ARBA00023136"/>
    </source>
</evidence>
<feature type="domain" description="Rhodopsin" evidence="7">
    <location>
        <begin position="40"/>
        <end position="280"/>
    </location>
</feature>
<dbReference type="InterPro" id="IPR049326">
    <property type="entry name" value="Rhodopsin_dom_fungi"/>
</dbReference>
<dbReference type="AlphaFoldDB" id="A0A8H3EZG8"/>
<reference evidence="8" key="1">
    <citation type="submission" date="2021-03" db="EMBL/GenBank/DDBJ databases">
        <authorList>
            <person name="Tagirdzhanova G."/>
        </authorList>
    </citation>
    <scope>NUCLEOTIDE SEQUENCE</scope>
</reference>
<evidence type="ECO:0000256" key="2">
    <source>
        <dbReference type="ARBA" id="ARBA00022692"/>
    </source>
</evidence>
<evidence type="ECO:0000256" key="5">
    <source>
        <dbReference type="ARBA" id="ARBA00038359"/>
    </source>
</evidence>
<feature type="transmembrane region" description="Helical" evidence="6">
    <location>
        <begin position="22"/>
        <end position="44"/>
    </location>
</feature>
<dbReference type="Pfam" id="PF20684">
    <property type="entry name" value="Fung_rhodopsin"/>
    <property type="match status" value="1"/>
</dbReference>
<feature type="transmembrane region" description="Helical" evidence="6">
    <location>
        <begin position="97"/>
        <end position="126"/>
    </location>
</feature>
<evidence type="ECO:0000259" key="7">
    <source>
        <dbReference type="Pfam" id="PF20684"/>
    </source>
</evidence>
<proteinExistence type="inferred from homology"/>
<comment type="subcellular location">
    <subcellularLocation>
        <location evidence="1">Membrane</location>
        <topology evidence="1">Multi-pass membrane protein</topology>
    </subcellularLocation>
</comment>
<evidence type="ECO:0000313" key="8">
    <source>
        <dbReference type="EMBL" id="CAF9914249.1"/>
    </source>
</evidence>
<comment type="similarity">
    <text evidence="5">Belongs to the SAT4 family.</text>
</comment>
<sequence>MANATSPQQLPLSYIEEYCGNALVNVAIAFAVVETIMVSLRFLARHVGNVKLAADDVLVVIALILCLGINGVAIAMVQYSGVGRHEVVVYEEGSEYIVLWAKFLVVESFLYLTVVAVPKLAILMIYLRVFPTPVVRKLCYTIGSLMVLYMVIVCLVAGFACRPLAFFWDKTLDGTCVDIKALYQWASFPNIITDVAMLVLPIPMIWRLKLATHVKVGLSFTFLTGSVGLIASCLRFAEFSQANPLEDGTWTSVTLMIWTIIEPGAYLIAACLPALRPLVVKARETSRRSLSFSGKRGSDASAVQEVVPHRHSRIERNTTFSVETSPVEDVEKSGYKVDRDMV</sequence>
<comment type="caution">
    <text evidence="8">The sequence shown here is derived from an EMBL/GenBank/DDBJ whole genome shotgun (WGS) entry which is preliminary data.</text>
</comment>
<feature type="transmembrane region" description="Helical" evidence="6">
    <location>
        <begin position="257"/>
        <end position="279"/>
    </location>
</feature>
<evidence type="ECO:0000256" key="3">
    <source>
        <dbReference type="ARBA" id="ARBA00022989"/>
    </source>
</evidence>
<feature type="transmembrane region" description="Helical" evidence="6">
    <location>
        <begin position="56"/>
        <end position="77"/>
    </location>
</feature>
<keyword evidence="4 6" id="KW-0472">Membrane</keyword>
<dbReference type="EMBL" id="CAJPDQ010000009">
    <property type="protein sequence ID" value="CAF9914249.1"/>
    <property type="molecule type" value="Genomic_DNA"/>
</dbReference>
<dbReference type="OrthoDB" id="5329176at2759"/>
<evidence type="ECO:0000313" key="9">
    <source>
        <dbReference type="Proteomes" id="UP000664169"/>
    </source>
</evidence>
<dbReference type="InterPro" id="IPR052337">
    <property type="entry name" value="SAT4-like"/>
</dbReference>
<accession>A0A8H3EZG8</accession>
<evidence type="ECO:0000256" key="1">
    <source>
        <dbReference type="ARBA" id="ARBA00004141"/>
    </source>
</evidence>
<dbReference type="PANTHER" id="PTHR33048:SF156">
    <property type="entry name" value="INTEGRAL MEMBRANE PROTEIN"/>
    <property type="match status" value="1"/>
</dbReference>
<name>A0A8H3EZG8_9LECA</name>
<feature type="transmembrane region" description="Helical" evidence="6">
    <location>
        <begin position="218"/>
        <end position="237"/>
    </location>
</feature>